<dbReference type="KEGG" id="goq:ACH46_12585"/>
<dbReference type="SUPFAM" id="SSF56112">
    <property type="entry name" value="Protein kinase-like (PK-like)"/>
    <property type="match status" value="1"/>
</dbReference>
<evidence type="ECO:0000259" key="9">
    <source>
        <dbReference type="PROSITE" id="PS50011"/>
    </source>
</evidence>
<feature type="transmembrane region" description="Helical" evidence="8">
    <location>
        <begin position="375"/>
        <end position="398"/>
    </location>
</feature>
<evidence type="ECO:0000256" key="4">
    <source>
        <dbReference type="ARBA" id="ARBA00022741"/>
    </source>
</evidence>
<dbReference type="RefSeq" id="WP_062393231.1">
    <property type="nucleotide sequence ID" value="NZ_CP011853.1"/>
</dbReference>
<dbReference type="STRING" id="1136941.ACH46_12585"/>
<dbReference type="OrthoDB" id="9762169at2"/>
<keyword evidence="8" id="KW-0812">Transmembrane</keyword>
<dbReference type="EC" id="2.7.11.1" evidence="1"/>
<dbReference type="InterPro" id="IPR000719">
    <property type="entry name" value="Prot_kinase_dom"/>
</dbReference>
<keyword evidence="8" id="KW-1133">Transmembrane helix</keyword>
<feature type="compositionally biased region" description="Low complexity" evidence="7">
    <location>
        <begin position="316"/>
        <end position="332"/>
    </location>
</feature>
<gene>
    <name evidence="10" type="ORF">ACH46_12585</name>
</gene>
<keyword evidence="5 10" id="KW-0418">Kinase</keyword>
<reference evidence="10 11" key="2">
    <citation type="journal article" date="2017" name="Int. J. Syst. Evol. Microbiol.">
        <title>Gordonia phthalatica sp. nov., a di-n-butyl phthalate-degrading bacterium isolated from activated sludge.</title>
        <authorList>
            <person name="Jin D."/>
            <person name="Kong X."/>
            <person name="Jia M."/>
            <person name="Yu X."/>
            <person name="Wang X."/>
            <person name="Zhuang X."/>
            <person name="Deng Y."/>
            <person name="Bai Z."/>
        </authorList>
    </citation>
    <scope>NUCLEOTIDE SEQUENCE [LARGE SCALE GENOMIC DNA]</scope>
    <source>
        <strain evidence="10 11">QH-11</strain>
    </source>
</reference>
<dbReference type="PATRIC" id="fig|1136941.3.peg.2563"/>
<proteinExistence type="predicted"/>
<evidence type="ECO:0000313" key="11">
    <source>
        <dbReference type="Proteomes" id="UP000063789"/>
    </source>
</evidence>
<dbReference type="GO" id="GO:0004674">
    <property type="term" value="F:protein serine/threonine kinase activity"/>
    <property type="evidence" value="ECO:0007669"/>
    <property type="project" value="UniProtKB-KW"/>
</dbReference>
<keyword evidence="8" id="KW-0472">Membrane</keyword>
<dbReference type="FunFam" id="1.10.510.10:FF:000021">
    <property type="entry name" value="Serine/threonine protein kinase"/>
    <property type="match status" value="1"/>
</dbReference>
<organism evidence="10 11">
    <name type="scientific">Gordonia phthalatica</name>
    <dbReference type="NCBI Taxonomy" id="1136941"/>
    <lineage>
        <taxon>Bacteria</taxon>
        <taxon>Bacillati</taxon>
        <taxon>Actinomycetota</taxon>
        <taxon>Actinomycetes</taxon>
        <taxon>Mycobacteriales</taxon>
        <taxon>Gordoniaceae</taxon>
        <taxon>Gordonia</taxon>
    </lineage>
</organism>
<dbReference type="Gene3D" id="1.10.510.10">
    <property type="entry name" value="Transferase(Phosphotransferase) domain 1"/>
    <property type="match status" value="1"/>
</dbReference>
<feature type="compositionally biased region" description="Acidic residues" evidence="7">
    <location>
        <begin position="333"/>
        <end position="361"/>
    </location>
</feature>
<dbReference type="Pfam" id="PF00069">
    <property type="entry name" value="Pkinase"/>
    <property type="match status" value="1"/>
</dbReference>
<evidence type="ECO:0000256" key="5">
    <source>
        <dbReference type="ARBA" id="ARBA00022777"/>
    </source>
</evidence>
<dbReference type="PROSITE" id="PS00108">
    <property type="entry name" value="PROTEIN_KINASE_ST"/>
    <property type="match status" value="1"/>
</dbReference>
<keyword evidence="2 10" id="KW-0723">Serine/threonine-protein kinase</keyword>
<dbReference type="Gene3D" id="3.30.200.20">
    <property type="entry name" value="Phosphorylase Kinase, domain 1"/>
    <property type="match status" value="1"/>
</dbReference>
<reference evidence="11" key="1">
    <citation type="submission" date="2015-06" db="EMBL/GenBank/DDBJ databases">
        <title>Complete genome sequence and metabolic analysis of phthalate degradation pathway in Gordonia sp. QH-11.</title>
        <authorList>
            <person name="Jin D."/>
            <person name="Kong X."/>
            <person name="Bai Z."/>
        </authorList>
    </citation>
    <scope>NUCLEOTIDE SEQUENCE [LARGE SCALE GENOMIC DNA]</scope>
    <source>
        <strain evidence="11">QH-11</strain>
    </source>
</reference>
<dbReference type="PANTHER" id="PTHR43289">
    <property type="entry name" value="MITOGEN-ACTIVATED PROTEIN KINASE KINASE KINASE 20-RELATED"/>
    <property type="match status" value="1"/>
</dbReference>
<evidence type="ECO:0000256" key="8">
    <source>
        <dbReference type="SAM" id="Phobius"/>
    </source>
</evidence>
<dbReference type="PANTHER" id="PTHR43289:SF6">
    <property type="entry name" value="SERINE_THREONINE-PROTEIN KINASE NEKL-3"/>
    <property type="match status" value="1"/>
</dbReference>
<evidence type="ECO:0000256" key="3">
    <source>
        <dbReference type="ARBA" id="ARBA00022679"/>
    </source>
</evidence>
<evidence type="ECO:0000256" key="2">
    <source>
        <dbReference type="ARBA" id="ARBA00022527"/>
    </source>
</evidence>
<dbReference type="InterPro" id="IPR008271">
    <property type="entry name" value="Ser/Thr_kinase_AS"/>
</dbReference>
<keyword evidence="3" id="KW-0808">Transferase</keyword>
<feature type="region of interest" description="Disordered" evidence="7">
    <location>
        <begin position="304"/>
        <end position="366"/>
    </location>
</feature>
<evidence type="ECO:0000313" key="10">
    <source>
        <dbReference type="EMBL" id="ALG85162.1"/>
    </source>
</evidence>
<dbReference type="AlphaFoldDB" id="A0A0N9MRT2"/>
<dbReference type="SMART" id="SM00220">
    <property type="entry name" value="S_TKc"/>
    <property type="match status" value="1"/>
</dbReference>
<evidence type="ECO:0000256" key="1">
    <source>
        <dbReference type="ARBA" id="ARBA00012513"/>
    </source>
</evidence>
<evidence type="ECO:0000256" key="6">
    <source>
        <dbReference type="ARBA" id="ARBA00022840"/>
    </source>
</evidence>
<accession>A0A0N9MRT2</accession>
<evidence type="ECO:0000256" key="7">
    <source>
        <dbReference type="SAM" id="MobiDB-lite"/>
    </source>
</evidence>
<dbReference type="Proteomes" id="UP000063789">
    <property type="component" value="Chromosome"/>
</dbReference>
<protein>
    <recommendedName>
        <fullName evidence="1">non-specific serine/threonine protein kinase</fullName>
        <ecNumber evidence="1">2.7.11.1</ecNumber>
    </recommendedName>
</protein>
<name>A0A0N9MRT2_9ACTN</name>
<feature type="domain" description="Protein kinase" evidence="9">
    <location>
        <begin position="17"/>
        <end position="274"/>
    </location>
</feature>
<keyword evidence="4" id="KW-0547">Nucleotide-binding</keyword>
<dbReference type="InterPro" id="IPR011009">
    <property type="entry name" value="Kinase-like_dom_sf"/>
</dbReference>
<keyword evidence="11" id="KW-1185">Reference proteome</keyword>
<dbReference type="PROSITE" id="PS50011">
    <property type="entry name" value="PROTEIN_KINASE_DOM"/>
    <property type="match status" value="1"/>
</dbReference>
<sequence length="403" mass="43275">MTTPDDPLLGRVLERRYRIDVPIARGGMSAVYVGTDLRLHRRVAVKVMDSRYVGDPLFLRRFEFEARAVAGLSHPGLVAVYDQNIDGDIAFLVMELVRGGSLRELLRERGPMPPHAVASVAIPMLGGLGTAHRAGLVHRDVKPENVLVSETGDIKVADFGLVRAVAEAGVTSASVILGTAAYLSPEQVESTEIDARSDVYSAGILLFELLTGRQPFSGSTPLALAYQRLTYDVPAPGDLIEGVPPQFDEIVLRATERRPGDRFRDGFAMQHAILDAADELDLPAFTVPAPAQASARVTSAIARPVRMSDPPPPPAHHVAAPTPHPAYGAAPDDAYDEYDEPWDDERWDDDWHPDDERDDDVVQAGDPAATSGGRLLALIWTVIVIAVAAGLGAVGWAVGGSLV</sequence>
<dbReference type="EMBL" id="CP011853">
    <property type="protein sequence ID" value="ALG85162.1"/>
    <property type="molecule type" value="Genomic_DNA"/>
</dbReference>
<keyword evidence="6" id="KW-0067">ATP-binding</keyword>
<dbReference type="GO" id="GO:0005524">
    <property type="term" value="F:ATP binding"/>
    <property type="evidence" value="ECO:0007669"/>
    <property type="project" value="UniProtKB-KW"/>
</dbReference>
<dbReference type="CDD" id="cd14014">
    <property type="entry name" value="STKc_PknB_like"/>
    <property type="match status" value="1"/>
</dbReference>